<dbReference type="PROSITE" id="PS50901">
    <property type="entry name" value="FTSK"/>
    <property type="match status" value="1"/>
</dbReference>
<dbReference type="GO" id="GO:0003677">
    <property type="term" value="F:DNA binding"/>
    <property type="evidence" value="ECO:0007669"/>
    <property type="project" value="InterPro"/>
</dbReference>
<name>A0AB39QFL6_9ACTN</name>
<dbReference type="AlphaFoldDB" id="A0AB39QFL6"/>
<dbReference type="Gene3D" id="3.40.50.300">
    <property type="entry name" value="P-loop containing nucleotide triphosphate hydrolases"/>
    <property type="match status" value="1"/>
</dbReference>
<evidence type="ECO:0000256" key="2">
    <source>
        <dbReference type="SAM" id="Phobius"/>
    </source>
</evidence>
<proteinExistence type="predicted"/>
<dbReference type="GO" id="GO:0005524">
    <property type="term" value="F:ATP binding"/>
    <property type="evidence" value="ECO:0007669"/>
    <property type="project" value="UniProtKB-UniRule"/>
</dbReference>
<dbReference type="InterPro" id="IPR027417">
    <property type="entry name" value="P-loop_NTPase"/>
</dbReference>
<dbReference type="RefSeq" id="WP_369221712.1">
    <property type="nucleotide sequence ID" value="NZ_CP163441.1"/>
</dbReference>
<keyword evidence="2" id="KW-1133">Transmembrane helix</keyword>
<sequence length="518" mass="55832">MARRSLPRILSNGTAQLVRSRELARTAADSATDVLHPLITVTRGLSRLASAGRRRWAETPKDKRGPLLFLAASVVLVVALVPYGPLLAVITLMAASAWQGRDRTPPPTTGPDESQTQRLQSLYEALVPYLSAPEDPAPLYAHGGEWEKAFVSHEFDDAGRLGQLLLRYPAYFPDGEPEARARIEHLLTAKSGRGREYHFAWDEEGNRLTVTVLAPLPTDIAAQRFVTAPGETVLGFTDPSEVQRTLPLAYGDEQRDVPPVVWRTGARSTEPHLLVLGRPGSGVSTLVRSIALQALQYGDVLVVEGGGTGEYMCLTGRDGVLAVECALAGALASLEWAANETERRLIALHRARQAGHPPPDDCRRPLWILLDRPSAFVHLASANGHQDPQALLQVPLRHGRAANVTVVIAEQLDSADALSEAVRQHTRARVVLGPALPDELTAALGAPPHTTPLAQVPPGRGYARLGHGPVLRLQVPATPDPYDDATSEVDREAVLALLPPRSEVVEQEVPLEAAVAES</sequence>
<keyword evidence="1" id="KW-0067">ATP-binding</keyword>
<feature type="domain" description="FtsK" evidence="3">
    <location>
        <begin position="257"/>
        <end position="441"/>
    </location>
</feature>
<dbReference type="SUPFAM" id="SSF52540">
    <property type="entry name" value="P-loop containing nucleoside triphosphate hydrolases"/>
    <property type="match status" value="1"/>
</dbReference>
<dbReference type="EMBL" id="CP163441">
    <property type="protein sequence ID" value="XDQ42207.1"/>
    <property type="molecule type" value="Genomic_DNA"/>
</dbReference>
<evidence type="ECO:0000313" key="4">
    <source>
        <dbReference type="EMBL" id="XDQ42207.1"/>
    </source>
</evidence>
<keyword evidence="2" id="KW-0812">Transmembrane</keyword>
<accession>A0AB39QFL6</accession>
<feature type="transmembrane region" description="Helical" evidence="2">
    <location>
        <begin position="67"/>
        <end position="98"/>
    </location>
</feature>
<evidence type="ECO:0000259" key="3">
    <source>
        <dbReference type="PROSITE" id="PS50901"/>
    </source>
</evidence>
<gene>
    <name evidence="4" type="ORF">AB5J52_08015</name>
</gene>
<feature type="binding site" evidence="1">
    <location>
        <begin position="277"/>
        <end position="284"/>
    </location>
    <ligand>
        <name>ATP</name>
        <dbReference type="ChEBI" id="CHEBI:30616"/>
    </ligand>
</feature>
<reference evidence="4" key="1">
    <citation type="submission" date="2024-07" db="EMBL/GenBank/DDBJ databases">
        <authorList>
            <person name="Yu S.T."/>
        </authorList>
    </citation>
    <scope>NUCLEOTIDE SEQUENCE</scope>
    <source>
        <strain evidence="4">R39</strain>
    </source>
</reference>
<keyword evidence="2" id="KW-0472">Membrane</keyword>
<protein>
    <recommendedName>
        <fullName evidence="3">FtsK domain-containing protein</fullName>
    </recommendedName>
</protein>
<keyword evidence="1" id="KW-0547">Nucleotide-binding</keyword>
<evidence type="ECO:0000256" key="1">
    <source>
        <dbReference type="PROSITE-ProRule" id="PRU00289"/>
    </source>
</evidence>
<dbReference type="InterPro" id="IPR002543">
    <property type="entry name" value="FtsK_dom"/>
</dbReference>
<organism evidence="4">
    <name type="scientific">Streptomyces sp. R39</name>
    <dbReference type="NCBI Taxonomy" id="3238631"/>
    <lineage>
        <taxon>Bacteria</taxon>
        <taxon>Bacillati</taxon>
        <taxon>Actinomycetota</taxon>
        <taxon>Actinomycetes</taxon>
        <taxon>Kitasatosporales</taxon>
        <taxon>Streptomycetaceae</taxon>
        <taxon>Streptomyces</taxon>
    </lineage>
</organism>